<comment type="caution">
    <text evidence="5">The sequence shown here is derived from an EMBL/GenBank/DDBJ whole genome shotgun (WGS) entry which is preliminary data.</text>
</comment>
<dbReference type="InterPro" id="IPR039331">
    <property type="entry name" value="PAPs-like"/>
</dbReference>
<evidence type="ECO:0000259" key="4">
    <source>
        <dbReference type="PROSITE" id="PS51272"/>
    </source>
</evidence>
<keyword evidence="6" id="KW-1185">Reference proteome</keyword>
<dbReference type="InterPro" id="IPR003343">
    <property type="entry name" value="Big_2"/>
</dbReference>
<sequence>MKTTLKKYAKPLLSVTLLFSMTLSILPPITASAAEPVVPDETRPTYLGKSLYTGEFHAHTSVSDGVKLPPDAFEYVHDKTQADFFAVTEHDVMWDIRNGDDFIDDWRDAASEEWRYVHERAFAFNESQDDLVAVPAIENTWYDGTGHINVFNSDWHATARATEKGSVDGFLNSFGTGNMMYDLYTFYARLKQDPDAIAQFNHPNPTSKGDFFGFKGLDPVTDERMELIEVKTDGQFGEFQKALDAGWHLGPVWNGDEHSDNWVTSNESITGVWAEEHSLEGLYAAMRDRSVFSTLDVNTALEFSANDKLMGAILPADTTSLSFDISVTDADAGDAFTSVKLYTNGGRVAREFTGVNGRDVHLTAELPSSDGDYFYVRADQADGDFVVSAPIWVGEKTRGANYAPAIVVDDEVPTLAKYGQSIELPKVTAVDDSGVEPNVAYEVYDSTGKVPVADGAFEIRSYDDAFIVVKATDATGNTNAELIRIQVDKDGLDPAGVFQYFGSTAAVTEKPGGAGIAVSTDRTVGKVYAQVMPADSNDWSSASVLASANDKPYEVNAIGNDESEYQYSITGQTLRSHEFDVTGLDAGETYKYRFGVAVDGTAPNAGDTDAWTETKGEFTTGGSGNEPIYVVGDLQATTHDASDLGLFGQVVDRLEAESPGGGTLIQTGDLVDNGGRGQYWDEIFDHVWDGLDVQIAPVVGNHETYGDLDYDVVNGDRTAIFSNMYDLPKNGAIGESNYSFERGDVHVAVLNSNFDMDEQLAWLKEDIRSSTKKWNVVTGHFSYYGGQHGDDAGLAADRPKITAALDALGVDLYIGGHDHVYKRSTIYDGRLAATPNEEALGTTYVTMGSAGPKFYDNTVHWWDDVVFDEDTQMGGVLEVTDDGLRIATYTLDGRVVDDYTVRKPSGEFRIGSTEIANRELEGVGLLSYEGSRDSLALIAATYDSTQTQLHDIRSVDVELDHQGREQFVTFDSPLPVKTSDVVKLFVWDKLGNGKPLIPSLTLREGIAGDGTEEDPYLIQSAADFGKIVYDPKGHYRLAKDLDLGNAGVRVEVPFGGEFDGAGHALTGFSSTEGGLFAILAAGSSVHDLAIVDANVKKSTSTVGILVDSLGTSINALGGTVERVWTSGTVSGPTYVAGIAGTSFGTIRDTYSTANVTASGTYAGGIIGVADSPSMTERVYATGKIISGSTAGGLTGYARNSDVTVRDSFALNPTVTGSAFAQRVVARFASGQTAALENNYAAETVSAATQSNTATGPTTLNGATKTTVETRDVATWQTGLGWDFDSVWQWNDNGSRPVLQSLPEQIAAPPTAPALERDADGAYLVAEAGDFAELDAWPAERFRLASDLDLSGVDVRVDALFMGELDGAGHVLTGFKSTAGGLFASLRAGSSVHDLGIAGAEVSKSTSTVGILVDSLGTSASALGGTVERVWTSGTVIGPTYVAGIAGTSFGTIRDSYSTADATATTGNYAAGIIGVADSPSMTERVYATGKITAVSTAGGLTGYARNSGVTVRNSFALNPSVTGSAFAQRVVARFASGQTAVLGNNYAAETVSASVQSNTPTGPTTLNGATKTTAETRDVATWQTGLGWDFDAVWQWDAATARPVLRATGSASVKGAAVTGALEVRASVMEVVYDAISHEAAAGEDGMVSLTLNGGASAAGQRMSVLVLKKDAYVPLIDDVAYLNEVMLDASGAVQLSVRLPDENLDEYAIALNTTGESTRYVASLDVEWSSVDSVTVTPSTATVQKGSMQAFSATVNGKNDPEQSVTWSVYGTGNAGTTISSSGVLTIAADEAAEVLTVKAASTVDPAKFGMATVTVKTDENNDTGVTSVTVTPSTATVHKGGMESFSATVNGANNPEQSVIWSVYGTGNAGTTISGSGVLMIAADETAEVLTVKAASTVDPAKFGTANVTVTEEPVQPIVLQSIVQPSNIAELANGTPKTAEAFGLPTSVTLATYGGSTTTMPAAVHWNVASSSYNPSSASAQTFPVNGTVTLPSGVTNPDNVPLTVSVSVSVKAQVRSETPPPTYYTITASAGENGSISPSGTVSVINGGSQSFTIKANDGYQIAGVTADGQNIGKVSTYSFSNVTASHSISATFVKEEVVVTPPDESTGKPTDKPTDMPSLEDVKEGAWYNDDVEYVIAHGLMRGTGDHTFSPNMELTRGMVATILGQHYGLDVSKYGENSFEDVDDNKYYAPYVEWVRDAGIAGGIGSNKFDPDAPIMRQDLAVILMRYAGVAGLNLPVVKQNTGFKDDADISTYAKDAVKTFFMAGIFTGKPGGIFDPKGVITRAEVAAILHRFIETAIKK</sequence>
<dbReference type="Proteomes" id="UP000256869">
    <property type="component" value="Unassembled WGS sequence"/>
</dbReference>
<dbReference type="InterPro" id="IPR016195">
    <property type="entry name" value="Pol/histidinol_Pase-like"/>
</dbReference>
<dbReference type="RefSeq" id="WP_115992340.1">
    <property type="nucleotide sequence ID" value="NZ_QRDY01000004.1"/>
</dbReference>
<evidence type="ECO:0000313" key="5">
    <source>
        <dbReference type="EMBL" id="RED63039.1"/>
    </source>
</evidence>
<dbReference type="Pfam" id="PF00149">
    <property type="entry name" value="Metallophos"/>
    <property type="match status" value="1"/>
</dbReference>
<reference evidence="5 6" key="1">
    <citation type="submission" date="2018-07" db="EMBL/GenBank/DDBJ databases">
        <title>Genomic Encyclopedia of Type Strains, Phase III (KMG-III): the genomes of soil and plant-associated and newly described type strains.</title>
        <authorList>
            <person name="Whitman W."/>
        </authorList>
    </citation>
    <scope>NUCLEOTIDE SEQUENCE [LARGE SCALE GENOMIC DNA]</scope>
    <source>
        <strain evidence="5 6">CECT 8236</strain>
    </source>
</reference>
<dbReference type="Gene3D" id="3.20.20.140">
    <property type="entry name" value="Metal-dependent hydrolases"/>
    <property type="match status" value="1"/>
</dbReference>
<evidence type="ECO:0000313" key="6">
    <source>
        <dbReference type="Proteomes" id="UP000256869"/>
    </source>
</evidence>
<evidence type="ECO:0000256" key="2">
    <source>
        <dbReference type="SAM" id="MobiDB-lite"/>
    </source>
</evidence>
<dbReference type="GO" id="GO:0003993">
    <property type="term" value="F:acid phosphatase activity"/>
    <property type="evidence" value="ECO:0007669"/>
    <property type="project" value="InterPro"/>
</dbReference>
<feature type="chain" id="PRO_5017570315" evidence="3">
    <location>
        <begin position="34"/>
        <end position="2306"/>
    </location>
</feature>
<protein>
    <submittedName>
        <fullName evidence="5">3',5'-cyclic AMP phosphodiesterase CpdA</fullName>
    </submittedName>
</protein>
<dbReference type="SUPFAM" id="SSF89550">
    <property type="entry name" value="PHP domain-like"/>
    <property type="match status" value="1"/>
</dbReference>
<dbReference type="SMART" id="SM00635">
    <property type="entry name" value="BID_2"/>
    <property type="match status" value="2"/>
</dbReference>
<dbReference type="OrthoDB" id="1089471at2"/>
<dbReference type="PANTHER" id="PTHR22953">
    <property type="entry name" value="ACID PHOSPHATASE RELATED"/>
    <property type="match status" value="1"/>
</dbReference>
<evidence type="ECO:0000256" key="1">
    <source>
        <dbReference type="ARBA" id="ARBA00022729"/>
    </source>
</evidence>
<gene>
    <name evidence="5" type="ORF">DFP95_10432</name>
</gene>
<dbReference type="InterPro" id="IPR004843">
    <property type="entry name" value="Calcineurin-like_PHP"/>
</dbReference>
<dbReference type="InterPro" id="IPR001119">
    <property type="entry name" value="SLH_dom"/>
</dbReference>
<name>A0A3D9INE8_9BACL</name>
<feature type="domain" description="SLH" evidence="4">
    <location>
        <begin position="2247"/>
        <end position="2306"/>
    </location>
</feature>
<feature type="compositionally biased region" description="Basic and acidic residues" evidence="2">
    <location>
        <begin position="2110"/>
        <end position="2124"/>
    </location>
</feature>
<feature type="domain" description="SLH" evidence="4">
    <location>
        <begin position="2181"/>
        <end position="2244"/>
    </location>
</feature>
<proteinExistence type="predicted"/>
<accession>A0A3D9INE8</accession>
<dbReference type="SUPFAM" id="SSF56300">
    <property type="entry name" value="Metallo-dependent phosphatases"/>
    <property type="match status" value="1"/>
</dbReference>
<evidence type="ECO:0000256" key="3">
    <source>
        <dbReference type="SAM" id="SignalP"/>
    </source>
</evidence>
<dbReference type="EMBL" id="QRDY01000004">
    <property type="protein sequence ID" value="RED63039.1"/>
    <property type="molecule type" value="Genomic_DNA"/>
</dbReference>
<feature type="signal peptide" evidence="3">
    <location>
        <begin position="1"/>
        <end position="33"/>
    </location>
</feature>
<dbReference type="Gene3D" id="3.60.21.10">
    <property type="match status" value="1"/>
</dbReference>
<dbReference type="PANTHER" id="PTHR22953:SF153">
    <property type="entry name" value="PURPLE ACID PHOSPHATASE"/>
    <property type="match status" value="1"/>
</dbReference>
<dbReference type="Pfam" id="PF00395">
    <property type="entry name" value="SLH"/>
    <property type="match status" value="3"/>
</dbReference>
<feature type="region of interest" description="Disordered" evidence="2">
    <location>
        <begin position="2104"/>
        <end position="2124"/>
    </location>
</feature>
<dbReference type="InterPro" id="IPR029052">
    <property type="entry name" value="Metallo-depent_PP-like"/>
</dbReference>
<feature type="domain" description="SLH" evidence="4">
    <location>
        <begin position="2120"/>
        <end position="2180"/>
    </location>
</feature>
<keyword evidence="1 3" id="KW-0732">Signal</keyword>
<organism evidence="5 6">
    <name type="scientific">Cohnella lupini</name>
    <dbReference type="NCBI Taxonomy" id="1294267"/>
    <lineage>
        <taxon>Bacteria</taxon>
        <taxon>Bacillati</taxon>
        <taxon>Bacillota</taxon>
        <taxon>Bacilli</taxon>
        <taxon>Bacillales</taxon>
        <taxon>Paenibacillaceae</taxon>
        <taxon>Cohnella</taxon>
    </lineage>
</organism>
<dbReference type="Gene3D" id="2.160.20.110">
    <property type="match status" value="2"/>
</dbReference>
<dbReference type="PROSITE" id="PS51272">
    <property type="entry name" value="SLH"/>
    <property type="match status" value="3"/>
</dbReference>